<dbReference type="GeneID" id="63802467"/>
<keyword evidence="4" id="KW-1185">Reference proteome</keyword>
<evidence type="ECO:0000313" key="4">
    <source>
        <dbReference type="Proteomes" id="UP000193922"/>
    </source>
</evidence>
<dbReference type="Proteomes" id="UP000193922">
    <property type="component" value="Unassembled WGS sequence"/>
</dbReference>
<dbReference type="RefSeq" id="XP_040739847.1">
    <property type="nucleotide sequence ID" value="XM_040885819.1"/>
</dbReference>
<comment type="caution">
    <text evidence="3">The sequence shown here is derived from an EMBL/GenBank/DDBJ whole genome shotgun (WGS) entry which is preliminary data.</text>
</comment>
<protein>
    <recommendedName>
        <fullName evidence="2">MPN domain-containing protein</fullName>
    </recommendedName>
</protein>
<dbReference type="InterPro" id="IPR000555">
    <property type="entry name" value="JAMM/MPN+_dom"/>
</dbReference>
<dbReference type="AlphaFoldDB" id="A0A1Y1VWR9"/>
<dbReference type="PROSITE" id="PS50249">
    <property type="entry name" value="MPN"/>
    <property type="match status" value="1"/>
</dbReference>
<sequence length="286" mass="31232">MLSKGRADDADGDYTYSSDESSQGKRRKRTNGKWAANSEFRLIPCQAFAGGAQPFAVRVSARALALMDLHAHLMYTEIIGLLGGRFSADTRRLDVDIAFPCHSTSTTTECEMDPASEVEARRVFAARGMQVVGWFHSHPTFEATPFLSPPGGSGPHGVSDINVFYVEPPSEPPADGVPFAMEYELLGEMTRVIEEHSCLDNRADLAKRFRRKESMTVLEKLTLSMQSHWSPSVRPQWGDAVAEQLLPLLQTYFCKGSTASSSSSSSDHHPPHSSANNAGAACVSHI</sequence>
<dbReference type="InterPro" id="IPR050242">
    <property type="entry name" value="JAMM_MPN+_peptidase_M67A"/>
</dbReference>
<accession>A0A1Y1VWR9</accession>
<dbReference type="SUPFAM" id="SSF102712">
    <property type="entry name" value="JAB1/MPN domain"/>
    <property type="match status" value="1"/>
</dbReference>
<gene>
    <name evidence="3" type="ORF">DL89DRAFT_260806</name>
</gene>
<evidence type="ECO:0000313" key="3">
    <source>
        <dbReference type="EMBL" id="ORX65739.1"/>
    </source>
</evidence>
<dbReference type="STRING" id="61395.A0A1Y1VWR9"/>
<organism evidence="3 4">
    <name type="scientific">Linderina pennispora</name>
    <dbReference type="NCBI Taxonomy" id="61395"/>
    <lineage>
        <taxon>Eukaryota</taxon>
        <taxon>Fungi</taxon>
        <taxon>Fungi incertae sedis</taxon>
        <taxon>Zoopagomycota</taxon>
        <taxon>Kickxellomycotina</taxon>
        <taxon>Kickxellomycetes</taxon>
        <taxon>Kickxellales</taxon>
        <taxon>Kickxellaceae</taxon>
        <taxon>Linderina</taxon>
    </lineage>
</organism>
<dbReference type="EMBL" id="MCFD01000022">
    <property type="protein sequence ID" value="ORX65739.1"/>
    <property type="molecule type" value="Genomic_DNA"/>
</dbReference>
<name>A0A1Y1VWR9_9FUNG</name>
<feature type="region of interest" description="Disordered" evidence="1">
    <location>
        <begin position="1"/>
        <end position="30"/>
    </location>
</feature>
<dbReference type="GO" id="GO:0008237">
    <property type="term" value="F:metallopeptidase activity"/>
    <property type="evidence" value="ECO:0007669"/>
    <property type="project" value="InterPro"/>
</dbReference>
<dbReference type="OrthoDB" id="118550at2759"/>
<proteinExistence type="predicted"/>
<dbReference type="PANTHER" id="PTHR10410">
    <property type="entry name" value="EUKARYOTIC TRANSLATION INITIATION FACTOR 3 -RELATED"/>
    <property type="match status" value="1"/>
</dbReference>
<evidence type="ECO:0000259" key="2">
    <source>
        <dbReference type="PROSITE" id="PS50249"/>
    </source>
</evidence>
<evidence type="ECO:0000256" key="1">
    <source>
        <dbReference type="SAM" id="MobiDB-lite"/>
    </source>
</evidence>
<dbReference type="InterPro" id="IPR037518">
    <property type="entry name" value="MPN"/>
</dbReference>
<feature type="region of interest" description="Disordered" evidence="1">
    <location>
        <begin position="260"/>
        <end position="286"/>
    </location>
</feature>
<reference evidence="3 4" key="1">
    <citation type="submission" date="2016-07" db="EMBL/GenBank/DDBJ databases">
        <title>Pervasive Adenine N6-methylation of Active Genes in Fungi.</title>
        <authorList>
            <consortium name="DOE Joint Genome Institute"/>
            <person name="Mondo S.J."/>
            <person name="Dannebaum R.O."/>
            <person name="Kuo R.C."/>
            <person name="Labutti K."/>
            <person name="Haridas S."/>
            <person name="Kuo A."/>
            <person name="Salamov A."/>
            <person name="Ahrendt S.R."/>
            <person name="Lipzen A."/>
            <person name="Sullivan W."/>
            <person name="Andreopoulos W.B."/>
            <person name="Clum A."/>
            <person name="Lindquist E."/>
            <person name="Daum C."/>
            <person name="Ramamoorthy G.K."/>
            <person name="Gryganskyi A."/>
            <person name="Culley D."/>
            <person name="Magnuson J.K."/>
            <person name="James T.Y."/>
            <person name="O'Malley M.A."/>
            <person name="Stajich J.E."/>
            <person name="Spatafora J.W."/>
            <person name="Visel A."/>
            <person name="Grigoriev I.V."/>
        </authorList>
    </citation>
    <scope>NUCLEOTIDE SEQUENCE [LARGE SCALE GENOMIC DNA]</scope>
    <source>
        <strain evidence="3 4">ATCC 12442</strain>
    </source>
</reference>
<dbReference type="Gene3D" id="3.40.140.10">
    <property type="entry name" value="Cytidine Deaminase, domain 2"/>
    <property type="match status" value="1"/>
</dbReference>
<dbReference type="Pfam" id="PF01398">
    <property type="entry name" value="JAB"/>
    <property type="match status" value="1"/>
</dbReference>
<feature type="domain" description="MPN" evidence="2">
    <location>
        <begin position="57"/>
        <end position="187"/>
    </location>
</feature>